<protein>
    <submittedName>
        <fullName evidence="1">Uncharacterized protein</fullName>
    </submittedName>
</protein>
<dbReference type="EMBL" id="JAIWYP010000016">
    <property type="protein sequence ID" value="KAH3694647.1"/>
    <property type="molecule type" value="Genomic_DNA"/>
</dbReference>
<reference evidence="1" key="2">
    <citation type="submission" date="2020-11" db="EMBL/GenBank/DDBJ databases">
        <authorList>
            <person name="McCartney M.A."/>
            <person name="Auch B."/>
            <person name="Kono T."/>
            <person name="Mallez S."/>
            <person name="Becker A."/>
            <person name="Gohl D.M."/>
            <person name="Silverstein K.A.T."/>
            <person name="Koren S."/>
            <person name="Bechman K.B."/>
            <person name="Herman A."/>
            <person name="Abrahante J.E."/>
            <person name="Garbe J."/>
        </authorList>
    </citation>
    <scope>NUCLEOTIDE SEQUENCE</scope>
    <source>
        <strain evidence="1">Duluth1</strain>
        <tissue evidence="1">Whole animal</tissue>
    </source>
</reference>
<evidence type="ECO:0000313" key="2">
    <source>
        <dbReference type="Proteomes" id="UP000828390"/>
    </source>
</evidence>
<sequence length="250" mass="28385">MNLLTKFNEDQIINVAPIVKNVPPLGSNVFQANATIFELFHQDWTINVASRLLTREKSPPRGGHFHEDLTIYVVSRVITRFYYSHSYIYIEYRNSRHKVVPECYTAVVSAAELLPNLNALHSNPQDIKVSLRKNAQPPGGHIFQATGTIFELGTNLLTMFPDDRTILLASRVKMPRPIDGHVFPPTGTIFVLIQHIIRKNRLTKLHDDRKTNVASRVLIRNNAPPPGGHVFIATETIFELIQDIMGTHFF</sequence>
<accession>A0A9D3Y7H8</accession>
<name>A0A9D3Y7H8_DREPO</name>
<keyword evidence="2" id="KW-1185">Reference proteome</keyword>
<evidence type="ECO:0000313" key="1">
    <source>
        <dbReference type="EMBL" id="KAH3694647.1"/>
    </source>
</evidence>
<comment type="caution">
    <text evidence="1">The sequence shown here is derived from an EMBL/GenBank/DDBJ whole genome shotgun (WGS) entry which is preliminary data.</text>
</comment>
<reference evidence="1" key="1">
    <citation type="journal article" date="2019" name="bioRxiv">
        <title>The Genome of the Zebra Mussel, Dreissena polymorpha: A Resource for Invasive Species Research.</title>
        <authorList>
            <person name="McCartney M.A."/>
            <person name="Auch B."/>
            <person name="Kono T."/>
            <person name="Mallez S."/>
            <person name="Zhang Y."/>
            <person name="Obille A."/>
            <person name="Becker A."/>
            <person name="Abrahante J.E."/>
            <person name="Garbe J."/>
            <person name="Badalamenti J.P."/>
            <person name="Herman A."/>
            <person name="Mangelson H."/>
            <person name="Liachko I."/>
            <person name="Sullivan S."/>
            <person name="Sone E.D."/>
            <person name="Koren S."/>
            <person name="Silverstein K.A.T."/>
            <person name="Beckman K.B."/>
            <person name="Gohl D.M."/>
        </authorList>
    </citation>
    <scope>NUCLEOTIDE SEQUENCE</scope>
    <source>
        <strain evidence="1">Duluth1</strain>
        <tissue evidence="1">Whole animal</tissue>
    </source>
</reference>
<dbReference type="Proteomes" id="UP000828390">
    <property type="component" value="Unassembled WGS sequence"/>
</dbReference>
<organism evidence="1 2">
    <name type="scientific">Dreissena polymorpha</name>
    <name type="common">Zebra mussel</name>
    <name type="synonym">Mytilus polymorpha</name>
    <dbReference type="NCBI Taxonomy" id="45954"/>
    <lineage>
        <taxon>Eukaryota</taxon>
        <taxon>Metazoa</taxon>
        <taxon>Spiralia</taxon>
        <taxon>Lophotrochozoa</taxon>
        <taxon>Mollusca</taxon>
        <taxon>Bivalvia</taxon>
        <taxon>Autobranchia</taxon>
        <taxon>Heteroconchia</taxon>
        <taxon>Euheterodonta</taxon>
        <taxon>Imparidentia</taxon>
        <taxon>Neoheterodontei</taxon>
        <taxon>Myida</taxon>
        <taxon>Dreissenoidea</taxon>
        <taxon>Dreissenidae</taxon>
        <taxon>Dreissena</taxon>
    </lineage>
</organism>
<proteinExistence type="predicted"/>
<dbReference type="AlphaFoldDB" id="A0A9D3Y7H8"/>
<gene>
    <name evidence="1" type="ORF">DPMN_082087</name>
</gene>